<evidence type="ECO:0000313" key="4">
    <source>
        <dbReference type="EMBL" id="SNS95257.1"/>
    </source>
</evidence>
<dbReference type="InterPro" id="IPR004236">
    <property type="entry name" value="Pept_S1_alpha_lytic"/>
</dbReference>
<feature type="compositionally biased region" description="Low complexity" evidence="1">
    <location>
        <begin position="238"/>
        <end position="258"/>
    </location>
</feature>
<dbReference type="GO" id="GO:0006508">
    <property type="term" value="P:proteolysis"/>
    <property type="evidence" value="ECO:0007669"/>
    <property type="project" value="UniProtKB-KW"/>
</dbReference>
<keyword evidence="5" id="KW-1185">Reference proteome</keyword>
<dbReference type="Pfam" id="PF02983">
    <property type="entry name" value="Pro_Al_protease"/>
    <property type="match status" value="1"/>
</dbReference>
<sequence>MSRRHAATTTGCALAVTALTLVAALAAAEPQTAVPRAAPPTQQPPPPGVLEALQRDLGLTREQALARLRNEARLTPVEAELRGLLGDRFGGSWFMGTVSQTLVVATTSAADIPRITAAGARPRVVTRSLSQLTLIKQKLEKVLATHPHGGGVRYVDVKINKVVVLSATPTETRKIVKTVDVDMTAVTVVFSKERPWPADDVRNRPPYSVSATAYCSSGSAATPEARNGSTVVEHCGNPRAGSGRAARGGPAVSPDTEP</sequence>
<keyword evidence="2" id="KW-0732">Signal</keyword>
<evidence type="ECO:0000259" key="3">
    <source>
        <dbReference type="Pfam" id="PF02983"/>
    </source>
</evidence>
<dbReference type="Gene3D" id="3.30.300.50">
    <property type="match status" value="1"/>
</dbReference>
<feature type="region of interest" description="Disordered" evidence="1">
    <location>
        <begin position="217"/>
        <end position="258"/>
    </location>
</feature>
<dbReference type="Proteomes" id="UP000198282">
    <property type="component" value="Unassembled WGS sequence"/>
</dbReference>
<gene>
    <name evidence="4" type="ORF">SAMN05216276_102046</name>
</gene>
<protein>
    <submittedName>
        <fullName evidence="4">Alpha-lytic protease prodomain-containing protein</fullName>
    </submittedName>
</protein>
<dbReference type="InterPro" id="IPR035070">
    <property type="entry name" value="Streptogrisin_prodomain"/>
</dbReference>
<dbReference type="RefSeq" id="WP_089209053.1">
    <property type="nucleotide sequence ID" value="NZ_FZOD01000020.1"/>
</dbReference>
<dbReference type="AlphaFoldDB" id="A0A239INY3"/>
<feature type="signal peptide" evidence="2">
    <location>
        <begin position="1"/>
        <end position="28"/>
    </location>
</feature>
<dbReference type="GO" id="GO:0008236">
    <property type="term" value="F:serine-type peptidase activity"/>
    <property type="evidence" value="ECO:0007669"/>
    <property type="project" value="InterPro"/>
</dbReference>
<reference evidence="4 5" key="1">
    <citation type="submission" date="2017-06" db="EMBL/GenBank/DDBJ databases">
        <authorList>
            <person name="Kim H.J."/>
            <person name="Triplett B.A."/>
        </authorList>
    </citation>
    <scope>NUCLEOTIDE SEQUENCE [LARGE SCALE GENOMIC DNA]</scope>
    <source>
        <strain evidence="4 5">CGMCC 4.2132</strain>
    </source>
</reference>
<keyword evidence="4" id="KW-0378">Hydrolase</keyword>
<feature type="domain" description="Peptidase S1A alpha-lytic prodomain" evidence="3">
    <location>
        <begin position="127"/>
        <end position="182"/>
    </location>
</feature>
<dbReference type="EMBL" id="FZOD01000020">
    <property type="protein sequence ID" value="SNS95257.1"/>
    <property type="molecule type" value="Genomic_DNA"/>
</dbReference>
<evidence type="ECO:0000256" key="2">
    <source>
        <dbReference type="SAM" id="SignalP"/>
    </source>
</evidence>
<feature type="chain" id="PRO_5039038207" evidence="2">
    <location>
        <begin position="29"/>
        <end position="258"/>
    </location>
</feature>
<organism evidence="4 5">
    <name type="scientific">Streptosporangium subroseum</name>
    <dbReference type="NCBI Taxonomy" id="106412"/>
    <lineage>
        <taxon>Bacteria</taxon>
        <taxon>Bacillati</taxon>
        <taxon>Actinomycetota</taxon>
        <taxon>Actinomycetes</taxon>
        <taxon>Streptosporangiales</taxon>
        <taxon>Streptosporangiaceae</taxon>
        <taxon>Streptosporangium</taxon>
    </lineage>
</organism>
<keyword evidence="4" id="KW-0645">Protease</keyword>
<proteinExistence type="predicted"/>
<dbReference type="OrthoDB" id="8781117at2"/>
<dbReference type="GO" id="GO:0005576">
    <property type="term" value="C:extracellular region"/>
    <property type="evidence" value="ECO:0007669"/>
    <property type="project" value="InterPro"/>
</dbReference>
<accession>A0A239INY3</accession>
<evidence type="ECO:0000256" key="1">
    <source>
        <dbReference type="SAM" id="MobiDB-lite"/>
    </source>
</evidence>
<evidence type="ECO:0000313" key="5">
    <source>
        <dbReference type="Proteomes" id="UP000198282"/>
    </source>
</evidence>
<name>A0A239INY3_9ACTN</name>